<dbReference type="AlphaFoldDB" id="A0A9D1LSL2"/>
<dbReference type="InterPro" id="IPR009296">
    <property type="entry name" value="DUF951"/>
</dbReference>
<dbReference type="PANTHER" id="PTHR38455:SF1">
    <property type="entry name" value="DUF951 DOMAIN-CONTAINING PROTEIN"/>
    <property type="match status" value="1"/>
</dbReference>
<comment type="caution">
    <text evidence="1">The sequence shown here is derived from an EMBL/GenBank/DDBJ whole genome shotgun (WGS) entry which is preliminary data.</text>
</comment>
<protein>
    <submittedName>
        <fullName evidence="1">DUF951 domain-containing protein</fullName>
    </submittedName>
</protein>
<sequence length="68" mass="7666">MLIALGDVVQMRKAHPCGSDKWTIVRTGADVKIRCQGCGRLVMLDRAEFEKRVRKLVQHASEADDERA</sequence>
<dbReference type="Proteomes" id="UP000824123">
    <property type="component" value="Unassembled WGS sequence"/>
</dbReference>
<dbReference type="Pfam" id="PF06107">
    <property type="entry name" value="DUF951"/>
    <property type="match status" value="1"/>
</dbReference>
<reference evidence="1" key="1">
    <citation type="submission" date="2020-10" db="EMBL/GenBank/DDBJ databases">
        <authorList>
            <person name="Gilroy R."/>
        </authorList>
    </citation>
    <scope>NUCLEOTIDE SEQUENCE</scope>
    <source>
        <strain evidence="1">ChiSxjej2B14-8506</strain>
    </source>
</reference>
<name>A0A9D1LSL2_9FIRM</name>
<proteinExistence type="predicted"/>
<reference evidence="1" key="2">
    <citation type="journal article" date="2021" name="PeerJ">
        <title>Extensive microbial diversity within the chicken gut microbiome revealed by metagenomics and culture.</title>
        <authorList>
            <person name="Gilroy R."/>
            <person name="Ravi A."/>
            <person name="Getino M."/>
            <person name="Pursley I."/>
            <person name="Horton D.L."/>
            <person name="Alikhan N.F."/>
            <person name="Baker D."/>
            <person name="Gharbi K."/>
            <person name="Hall N."/>
            <person name="Watson M."/>
            <person name="Adriaenssens E.M."/>
            <person name="Foster-Nyarko E."/>
            <person name="Jarju S."/>
            <person name="Secka A."/>
            <person name="Antonio M."/>
            <person name="Oren A."/>
            <person name="Chaudhuri R.R."/>
            <person name="La Ragione R."/>
            <person name="Hildebrand F."/>
            <person name="Pallen M.J."/>
        </authorList>
    </citation>
    <scope>NUCLEOTIDE SEQUENCE</scope>
    <source>
        <strain evidence="1">ChiSxjej2B14-8506</strain>
    </source>
</reference>
<accession>A0A9D1LSL2</accession>
<evidence type="ECO:0000313" key="2">
    <source>
        <dbReference type="Proteomes" id="UP000824123"/>
    </source>
</evidence>
<organism evidence="1 2">
    <name type="scientific">Candidatus Fimadaptatus faecigallinarum</name>
    <dbReference type="NCBI Taxonomy" id="2840814"/>
    <lineage>
        <taxon>Bacteria</taxon>
        <taxon>Bacillati</taxon>
        <taxon>Bacillota</taxon>
        <taxon>Clostridia</taxon>
        <taxon>Eubacteriales</taxon>
        <taxon>Candidatus Fimadaptatus</taxon>
    </lineage>
</organism>
<evidence type="ECO:0000313" key="1">
    <source>
        <dbReference type="EMBL" id="HIU47247.1"/>
    </source>
</evidence>
<dbReference type="PIRSF" id="PIRSF037263">
    <property type="entry name" value="DUF951_bac"/>
    <property type="match status" value="1"/>
</dbReference>
<dbReference type="EMBL" id="DVNK01000051">
    <property type="protein sequence ID" value="HIU47247.1"/>
    <property type="molecule type" value="Genomic_DNA"/>
</dbReference>
<gene>
    <name evidence="1" type="ORF">IAC59_08305</name>
</gene>
<dbReference type="PANTHER" id="PTHR38455">
    <property type="entry name" value="HYPOTHETICAL CYTOSOLIC PROTEIN"/>
    <property type="match status" value="1"/>
</dbReference>